<evidence type="ECO:0000256" key="1">
    <source>
        <dbReference type="SAM" id="Phobius"/>
    </source>
</evidence>
<gene>
    <name evidence="3" type="ORF">C7T94_01570</name>
</gene>
<sequence>MKNKAQIIVHSIYWGIIAFVFTLAFIYKPGKSTFNEIMVTYVYFTVINVSIFYLNYTLLIPQLIKIRRKYWWYIASILFVILVMCLVKSVIAVLNPDEILRYRESVHFDAQTKKRVIKYGYHSITNYAIGTIFSSGFFIVSSCLIKFTIDWFANDRVQRNLESEKKEMELQFLKSQLNPHFLFNSLNNIYSLAYQKSDRTADAIMKLSEIMRYMIYESNDSSVALSKEVDYLKSYIELQKLRFKDKAFVELNLNGEIDGQKIVPLILISFVENAFKHGVANDPEDPIRINLIANRQILHFSITNRKSTANKDRMGGVGLNNVERRLQLLYPERYKLNIVNSETHYTSELMLDI</sequence>
<name>A0A2T3HR16_9SPHI</name>
<dbReference type="InterPro" id="IPR036890">
    <property type="entry name" value="HATPase_C_sf"/>
</dbReference>
<proteinExistence type="predicted"/>
<dbReference type="Proteomes" id="UP000240912">
    <property type="component" value="Unassembled WGS sequence"/>
</dbReference>
<keyword evidence="4" id="KW-1185">Reference proteome</keyword>
<evidence type="ECO:0000313" key="4">
    <source>
        <dbReference type="Proteomes" id="UP000240912"/>
    </source>
</evidence>
<dbReference type="InterPro" id="IPR050640">
    <property type="entry name" value="Bact_2-comp_sensor_kinase"/>
</dbReference>
<dbReference type="RefSeq" id="WP_107213004.1">
    <property type="nucleotide sequence ID" value="NZ_KZ686268.1"/>
</dbReference>
<dbReference type="PANTHER" id="PTHR34220:SF7">
    <property type="entry name" value="SENSOR HISTIDINE KINASE YPDA"/>
    <property type="match status" value="1"/>
</dbReference>
<dbReference type="AlphaFoldDB" id="A0A2T3HR16"/>
<feature type="transmembrane region" description="Helical" evidence="1">
    <location>
        <begin position="7"/>
        <end position="27"/>
    </location>
</feature>
<dbReference type="SUPFAM" id="SSF55874">
    <property type="entry name" value="ATPase domain of HSP90 chaperone/DNA topoisomerase II/histidine kinase"/>
    <property type="match status" value="1"/>
</dbReference>
<reference evidence="3 4" key="1">
    <citation type="submission" date="2018-03" db="EMBL/GenBank/DDBJ databases">
        <authorList>
            <person name="Keele B.F."/>
        </authorList>
    </citation>
    <scope>NUCLEOTIDE SEQUENCE [LARGE SCALE GENOMIC DNA]</scope>
    <source>
        <strain evidence="3 4">YL28-9</strain>
    </source>
</reference>
<comment type="caution">
    <text evidence="3">The sequence shown here is derived from an EMBL/GenBank/DDBJ whole genome shotgun (WGS) entry which is preliminary data.</text>
</comment>
<keyword evidence="1" id="KW-1133">Transmembrane helix</keyword>
<dbReference type="EMBL" id="PYLS01000001">
    <property type="protein sequence ID" value="PST84841.1"/>
    <property type="molecule type" value="Genomic_DNA"/>
</dbReference>
<dbReference type="OrthoDB" id="9792992at2"/>
<dbReference type="GO" id="GO:0016020">
    <property type="term" value="C:membrane"/>
    <property type="evidence" value="ECO:0007669"/>
    <property type="project" value="InterPro"/>
</dbReference>
<feature type="transmembrane region" description="Helical" evidence="1">
    <location>
        <begin position="70"/>
        <end position="94"/>
    </location>
</feature>
<dbReference type="Pfam" id="PF06580">
    <property type="entry name" value="His_kinase"/>
    <property type="match status" value="1"/>
</dbReference>
<evidence type="ECO:0000313" key="3">
    <source>
        <dbReference type="EMBL" id="PST84841.1"/>
    </source>
</evidence>
<dbReference type="Gene3D" id="3.30.565.10">
    <property type="entry name" value="Histidine kinase-like ATPase, C-terminal domain"/>
    <property type="match status" value="1"/>
</dbReference>
<dbReference type="GO" id="GO:0000155">
    <property type="term" value="F:phosphorelay sensor kinase activity"/>
    <property type="evidence" value="ECO:0007669"/>
    <property type="project" value="InterPro"/>
</dbReference>
<protein>
    <recommendedName>
        <fullName evidence="2">Signal transduction histidine kinase internal region domain-containing protein</fullName>
    </recommendedName>
</protein>
<feature type="transmembrane region" description="Helical" evidence="1">
    <location>
        <begin position="39"/>
        <end position="58"/>
    </location>
</feature>
<feature type="domain" description="Signal transduction histidine kinase internal region" evidence="2">
    <location>
        <begin position="168"/>
        <end position="246"/>
    </location>
</feature>
<evidence type="ECO:0000259" key="2">
    <source>
        <dbReference type="Pfam" id="PF06580"/>
    </source>
</evidence>
<accession>A0A2T3HR16</accession>
<keyword evidence="1" id="KW-0472">Membrane</keyword>
<organism evidence="3 4">
    <name type="scientific">Pedobacter yulinensis</name>
    <dbReference type="NCBI Taxonomy" id="2126353"/>
    <lineage>
        <taxon>Bacteria</taxon>
        <taxon>Pseudomonadati</taxon>
        <taxon>Bacteroidota</taxon>
        <taxon>Sphingobacteriia</taxon>
        <taxon>Sphingobacteriales</taxon>
        <taxon>Sphingobacteriaceae</taxon>
        <taxon>Pedobacter</taxon>
    </lineage>
</organism>
<keyword evidence="1" id="KW-0812">Transmembrane</keyword>
<dbReference type="PANTHER" id="PTHR34220">
    <property type="entry name" value="SENSOR HISTIDINE KINASE YPDA"/>
    <property type="match status" value="1"/>
</dbReference>
<dbReference type="InterPro" id="IPR010559">
    <property type="entry name" value="Sig_transdc_His_kin_internal"/>
</dbReference>
<feature type="transmembrane region" description="Helical" evidence="1">
    <location>
        <begin position="127"/>
        <end position="149"/>
    </location>
</feature>